<evidence type="ECO:0000256" key="1">
    <source>
        <dbReference type="SAM" id="Coils"/>
    </source>
</evidence>
<dbReference type="AlphaFoldDB" id="A0A4Z0YRS1"/>
<accession>A0A4Z0YRS1</accession>
<dbReference type="Proteomes" id="UP000297716">
    <property type="component" value="Unassembled WGS sequence"/>
</dbReference>
<keyword evidence="4" id="KW-1185">Reference proteome</keyword>
<proteinExistence type="predicted"/>
<keyword evidence="1" id="KW-0175">Coiled coil</keyword>
<dbReference type="EMBL" id="SKBN01000180">
    <property type="protein sequence ID" value="TGJ81193.1"/>
    <property type="molecule type" value="Genomic_DNA"/>
</dbReference>
<name>A0A4Z0YRS1_9PEZI</name>
<organism evidence="3 4">
    <name type="scientific">Xylaria hypoxylon</name>
    <dbReference type="NCBI Taxonomy" id="37992"/>
    <lineage>
        <taxon>Eukaryota</taxon>
        <taxon>Fungi</taxon>
        <taxon>Dikarya</taxon>
        <taxon>Ascomycota</taxon>
        <taxon>Pezizomycotina</taxon>
        <taxon>Sordariomycetes</taxon>
        <taxon>Xylariomycetidae</taxon>
        <taxon>Xylariales</taxon>
        <taxon>Xylariaceae</taxon>
        <taxon>Xylaria</taxon>
    </lineage>
</organism>
<dbReference type="OrthoDB" id="4505928at2759"/>
<sequence length="223" mass="24474">MPQKVRRPADLAQNRENQQRSRARRRAYLATLEARVRDFEAREIQATQEMQRAAREVAWTNERLVELLATKDVSRVQVDEFLRRCMEERECGDAVEKGANPSLGSAITMVDTRTELAGCEGIENRNYACADRPAVDRDAGMGAAVNGRDINLGGETPKRSPDADGSSRALITSCDAAASIIAGFQGHGDVSRARNVLGCSDGMDCHVKNTRLFQLMDEAGCTT</sequence>
<reference evidence="3 4" key="1">
    <citation type="submission" date="2019-03" db="EMBL/GenBank/DDBJ databases">
        <title>Draft genome sequence of Xylaria hypoxylon DSM 108379, a ubiquitous saprotrophic-parasitic fungi on hardwood.</title>
        <authorList>
            <person name="Buettner E."/>
            <person name="Leonhardt S."/>
            <person name="Gebauer A.M."/>
            <person name="Liers C."/>
            <person name="Hofrichter M."/>
            <person name="Kellner H."/>
        </authorList>
    </citation>
    <scope>NUCLEOTIDE SEQUENCE [LARGE SCALE GENOMIC DNA]</scope>
    <source>
        <strain evidence="3 4">DSM 108379</strain>
    </source>
</reference>
<dbReference type="Gene3D" id="1.20.5.170">
    <property type="match status" value="1"/>
</dbReference>
<dbReference type="PANTHER" id="PTHR42070">
    <property type="entry name" value="FILAMENT ASSOCIATED PROTEIN, PUTATIVE (AFU_ORTHOLOGUE AFUA_8G06630)-RELATED"/>
    <property type="match status" value="1"/>
</dbReference>
<evidence type="ECO:0008006" key="5">
    <source>
        <dbReference type="Google" id="ProtNLM"/>
    </source>
</evidence>
<evidence type="ECO:0000256" key="2">
    <source>
        <dbReference type="SAM" id="MobiDB-lite"/>
    </source>
</evidence>
<protein>
    <recommendedName>
        <fullName evidence="5">BZIP domain-containing protein</fullName>
    </recommendedName>
</protein>
<feature type="region of interest" description="Disordered" evidence="2">
    <location>
        <begin position="1"/>
        <end position="24"/>
    </location>
</feature>
<dbReference type="STRING" id="37992.A0A4Z0YRS1"/>
<feature type="region of interest" description="Disordered" evidence="2">
    <location>
        <begin position="148"/>
        <end position="167"/>
    </location>
</feature>
<evidence type="ECO:0000313" key="4">
    <source>
        <dbReference type="Proteomes" id="UP000297716"/>
    </source>
</evidence>
<feature type="coiled-coil region" evidence="1">
    <location>
        <begin position="29"/>
        <end position="56"/>
    </location>
</feature>
<comment type="caution">
    <text evidence="3">The sequence shown here is derived from an EMBL/GenBank/DDBJ whole genome shotgun (WGS) entry which is preliminary data.</text>
</comment>
<gene>
    <name evidence="3" type="ORF">E0Z10_g7569</name>
</gene>
<evidence type="ECO:0000313" key="3">
    <source>
        <dbReference type="EMBL" id="TGJ81193.1"/>
    </source>
</evidence>
<dbReference type="PANTHER" id="PTHR42070:SF1">
    <property type="entry name" value="FILAMENT ASSOCIATED PROTEIN, PUTATIVE (AFU_ORTHOLOGUE AFUA_8G06630)-RELATED"/>
    <property type="match status" value="1"/>
</dbReference>